<dbReference type="eggNOG" id="COG0664">
    <property type="taxonomic scope" value="Bacteria"/>
</dbReference>
<dbReference type="Gene3D" id="2.60.120.10">
    <property type="entry name" value="Jelly Rolls"/>
    <property type="match status" value="1"/>
</dbReference>
<dbReference type="InterPro" id="IPR012318">
    <property type="entry name" value="HTH_CRP"/>
</dbReference>
<dbReference type="SMART" id="SM00419">
    <property type="entry name" value="HTH_CRP"/>
    <property type="match status" value="1"/>
</dbReference>
<dbReference type="CDD" id="cd00038">
    <property type="entry name" value="CAP_ED"/>
    <property type="match status" value="1"/>
</dbReference>
<dbReference type="Pfam" id="PF13545">
    <property type="entry name" value="HTH_Crp_2"/>
    <property type="match status" value="1"/>
</dbReference>
<dbReference type="EMBL" id="AJLS01000129">
    <property type="protein sequence ID" value="EKN65616.1"/>
    <property type="molecule type" value="Genomic_DNA"/>
</dbReference>
<dbReference type="SUPFAM" id="SSF46785">
    <property type="entry name" value="Winged helix' DNA-binding domain"/>
    <property type="match status" value="1"/>
</dbReference>
<dbReference type="InterPro" id="IPR014710">
    <property type="entry name" value="RmlC-like_jellyroll"/>
</dbReference>
<feature type="domain" description="Cyclic nucleotide-binding" evidence="5">
    <location>
        <begin position="24"/>
        <end position="123"/>
    </location>
</feature>
<dbReference type="Gene3D" id="1.10.10.10">
    <property type="entry name" value="Winged helix-like DNA-binding domain superfamily/Winged helix DNA-binding domain"/>
    <property type="match status" value="1"/>
</dbReference>
<dbReference type="InterPro" id="IPR000595">
    <property type="entry name" value="cNMP-bd_dom"/>
</dbReference>
<keyword evidence="8" id="KW-1185">Reference proteome</keyword>
<keyword evidence="2" id="KW-0238">DNA-binding</keyword>
<dbReference type="AlphaFoldDB" id="K6DXN7"/>
<dbReference type="InterPro" id="IPR036390">
    <property type="entry name" value="WH_DNA-bd_sf"/>
</dbReference>
<dbReference type="InterPro" id="IPR018490">
    <property type="entry name" value="cNMP-bd_dom_sf"/>
</dbReference>
<dbReference type="GO" id="GO:0006355">
    <property type="term" value="P:regulation of DNA-templated transcription"/>
    <property type="evidence" value="ECO:0007669"/>
    <property type="project" value="InterPro"/>
</dbReference>
<dbReference type="STRING" id="1117379.BABA_19326"/>
<accession>K6DXN7</accession>
<dbReference type="Proteomes" id="UP000006316">
    <property type="component" value="Unassembled WGS sequence"/>
</dbReference>
<dbReference type="SUPFAM" id="SSF51206">
    <property type="entry name" value="cAMP-binding domain-like"/>
    <property type="match status" value="1"/>
</dbReference>
<evidence type="ECO:0000256" key="1">
    <source>
        <dbReference type="ARBA" id="ARBA00023015"/>
    </source>
</evidence>
<keyword evidence="4" id="KW-0804">Transcription</keyword>
<sequence length="225" mass="25379">MNLWVEQGNWDPELFKQHGTKKFYSKGTCLFMEHQAMSDIYLILTGRVRAYLLSPSGEERHLFVLGSNSIIGECNVWSGATYPYCAAASTDIEVIRIPHAPFREIVRGTPGLFERVLQSMSQKQNALLVQTHLMSFSNIGERVMFVLAQLAETYGESLGDGVLIAIPFTHQELSQVVGSSRVSVSNVMLYLQEKGLISKINKQYLIHSINAFKLLTYDKFNSKHD</sequence>
<organism evidence="7 8">
    <name type="scientific">Neobacillus bataviensis LMG 21833</name>
    <dbReference type="NCBI Taxonomy" id="1117379"/>
    <lineage>
        <taxon>Bacteria</taxon>
        <taxon>Bacillati</taxon>
        <taxon>Bacillota</taxon>
        <taxon>Bacilli</taxon>
        <taxon>Bacillales</taxon>
        <taxon>Bacillaceae</taxon>
        <taxon>Neobacillus</taxon>
    </lineage>
</organism>
<dbReference type="OrthoDB" id="9810708at2"/>
<protein>
    <submittedName>
        <fullName evidence="7">CRP/FNR family transcriptional regulator</fullName>
    </submittedName>
</protein>
<dbReference type="PROSITE" id="PS51063">
    <property type="entry name" value="HTH_CRP_2"/>
    <property type="match status" value="1"/>
</dbReference>
<evidence type="ECO:0000256" key="2">
    <source>
        <dbReference type="ARBA" id="ARBA00023125"/>
    </source>
</evidence>
<comment type="caution">
    <text evidence="7">The sequence shown here is derived from an EMBL/GenBank/DDBJ whole genome shotgun (WGS) entry which is preliminary data.</text>
</comment>
<keyword evidence="1" id="KW-0805">Transcription regulation</keyword>
<name>K6DXN7_9BACI</name>
<evidence type="ECO:0000313" key="7">
    <source>
        <dbReference type="EMBL" id="EKN65616.1"/>
    </source>
</evidence>
<feature type="domain" description="HTH crp-type" evidence="6">
    <location>
        <begin position="137"/>
        <end position="210"/>
    </location>
</feature>
<evidence type="ECO:0000259" key="5">
    <source>
        <dbReference type="PROSITE" id="PS50042"/>
    </source>
</evidence>
<evidence type="ECO:0000256" key="4">
    <source>
        <dbReference type="ARBA" id="ARBA00023163"/>
    </source>
</evidence>
<dbReference type="PATRIC" id="fig|1117379.3.peg.4002"/>
<dbReference type="PROSITE" id="PS50042">
    <property type="entry name" value="CNMP_BINDING_3"/>
    <property type="match status" value="1"/>
</dbReference>
<dbReference type="SMART" id="SM00100">
    <property type="entry name" value="cNMP"/>
    <property type="match status" value="1"/>
</dbReference>
<dbReference type="Pfam" id="PF00027">
    <property type="entry name" value="cNMP_binding"/>
    <property type="match status" value="1"/>
</dbReference>
<gene>
    <name evidence="7" type="ORF">BABA_19326</name>
</gene>
<evidence type="ECO:0000313" key="8">
    <source>
        <dbReference type="Proteomes" id="UP000006316"/>
    </source>
</evidence>
<dbReference type="GO" id="GO:0003677">
    <property type="term" value="F:DNA binding"/>
    <property type="evidence" value="ECO:0007669"/>
    <property type="project" value="UniProtKB-KW"/>
</dbReference>
<reference evidence="7 8" key="1">
    <citation type="journal article" date="2012" name="Front. Microbiol.">
        <title>Redundancy and modularity in membrane-associated dissimilatory nitrate reduction in Bacillus.</title>
        <authorList>
            <person name="Heylen K."/>
            <person name="Keltjens J."/>
        </authorList>
    </citation>
    <scope>NUCLEOTIDE SEQUENCE [LARGE SCALE GENOMIC DNA]</scope>
    <source>
        <strain evidence="8">LMG 21833T</strain>
    </source>
</reference>
<evidence type="ECO:0000259" key="6">
    <source>
        <dbReference type="PROSITE" id="PS51063"/>
    </source>
</evidence>
<dbReference type="RefSeq" id="WP_007086858.1">
    <property type="nucleotide sequence ID" value="NZ_AJLS01000129.1"/>
</dbReference>
<dbReference type="InterPro" id="IPR036388">
    <property type="entry name" value="WH-like_DNA-bd_sf"/>
</dbReference>
<proteinExistence type="predicted"/>
<keyword evidence="3" id="KW-0010">Activator</keyword>
<evidence type="ECO:0000256" key="3">
    <source>
        <dbReference type="ARBA" id="ARBA00023159"/>
    </source>
</evidence>